<dbReference type="SUPFAM" id="SSF81383">
    <property type="entry name" value="F-box domain"/>
    <property type="match status" value="1"/>
</dbReference>
<evidence type="ECO:0000313" key="2">
    <source>
        <dbReference type="Proteomes" id="UP000694930"/>
    </source>
</evidence>
<keyword evidence="2" id="KW-1185">Reference proteome</keyword>
<sequence length="509" mass="59719">MGTADMLPVCLIRKILCYLSYREASRMRILSKTWLLAWLDLPNLEFSGKSIAIVDNIMERYRDGNIPIDKFEFDNSKKPDRISALIDKWLGIALQNGVRHLVYRDVTHSKIYPFPIFKFLEANYLGELVLMGCDLMHVSLSSTSHVVTCHSLRKLSLSRVRLDKNMLQTILSSCPFIVDLIIRNCSRLKNVELRNLPMIKSLAIDIDHPVRIDAPTLEHLYYSSFCLNKLSIDKYKNLKSLEISCTKISDMYLNRLIFRPYCLEKLVLANISLGRFNICRCRSLKVLKIHNCKNIGAIYAPNLVLLEYKGDDIPQLEVALESRQLKQSQMILYPLFNVDAAWFCQLRQSLSDSISWSQVTIYFHKYEEINMNYLHMQYFRDAIPKVDVLDVNFLKPTGECLTFVDALLWSCRPKKLNLQSTSEMFICFMDCLMHMKSLRRALIHDISCLMHMKNLRRALFHERRGQLKELKAYKFDQRNESWHPVEHKREELSIRTVSTLEKYFFLLDW</sequence>
<dbReference type="RefSeq" id="XP_027767804.1">
    <property type="nucleotide sequence ID" value="XM_027912003.1"/>
</dbReference>
<reference evidence="2" key="1">
    <citation type="journal article" date="2014" name="Nat. Genet.">
        <title>The genome of the stress-tolerant wild tomato species Solanum pennellii.</title>
        <authorList>
            <person name="Bolger A."/>
            <person name="Scossa F."/>
            <person name="Bolger M.E."/>
            <person name="Lanz C."/>
            <person name="Maumus F."/>
            <person name="Tohge T."/>
            <person name="Quesneville H."/>
            <person name="Alseekh S."/>
            <person name="Sorensen I."/>
            <person name="Lichtenstein G."/>
            <person name="Fich E.A."/>
            <person name="Conte M."/>
            <person name="Keller H."/>
            <person name="Schneeberger K."/>
            <person name="Schwacke R."/>
            <person name="Ofner I."/>
            <person name="Vrebalov J."/>
            <person name="Xu Y."/>
            <person name="Osorio S."/>
            <person name="Aflitos S.A."/>
            <person name="Schijlen E."/>
            <person name="Jimenez-Gomez J.M."/>
            <person name="Ryngajllo M."/>
            <person name="Kimura S."/>
            <person name="Kumar R."/>
            <person name="Koenig D."/>
            <person name="Headland L.R."/>
            <person name="Maloof J.N."/>
            <person name="Sinha N."/>
            <person name="van Ham R.C."/>
            <person name="Lankhorst R.K."/>
            <person name="Mao L."/>
            <person name="Vogel A."/>
            <person name="Arsova B."/>
            <person name="Panstruga R."/>
            <person name="Fei Z."/>
            <person name="Rose J.K."/>
            <person name="Zamir D."/>
            <person name="Carrari F."/>
            <person name="Giovannoni J.J."/>
            <person name="Weigel D."/>
            <person name="Usadel B."/>
            <person name="Fernie A.R."/>
        </authorList>
    </citation>
    <scope>NUCLEOTIDE SEQUENCE [LARGE SCALE GENOMIC DNA]</scope>
    <source>
        <strain evidence="2">cv. LA0716</strain>
    </source>
</reference>
<dbReference type="SUPFAM" id="SSF52047">
    <property type="entry name" value="RNI-like"/>
    <property type="match status" value="1"/>
</dbReference>
<protein>
    <submittedName>
        <fullName evidence="3">F-box/FBD/LRR-repeat protein At2g26030-like</fullName>
    </submittedName>
</protein>
<evidence type="ECO:0000259" key="1">
    <source>
        <dbReference type="Pfam" id="PF23622"/>
    </source>
</evidence>
<organism evidence="2 3">
    <name type="scientific">Solanum pennellii</name>
    <name type="common">Tomato</name>
    <name type="synonym">Lycopersicon pennellii</name>
    <dbReference type="NCBI Taxonomy" id="28526"/>
    <lineage>
        <taxon>Eukaryota</taxon>
        <taxon>Viridiplantae</taxon>
        <taxon>Streptophyta</taxon>
        <taxon>Embryophyta</taxon>
        <taxon>Tracheophyta</taxon>
        <taxon>Spermatophyta</taxon>
        <taxon>Magnoliopsida</taxon>
        <taxon>eudicotyledons</taxon>
        <taxon>Gunneridae</taxon>
        <taxon>Pentapetalae</taxon>
        <taxon>asterids</taxon>
        <taxon>lamiids</taxon>
        <taxon>Solanales</taxon>
        <taxon>Solanaceae</taxon>
        <taxon>Solanoideae</taxon>
        <taxon>Solaneae</taxon>
        <taxon>Solanum</taxon>
        <taxon>Solanum subgen. Lycopersicon</taxon>
    </lineage>
</organism>
<dbReference type="Proteomes" id="UP000694930">
    <property type="component" value="Chromosome 9"/>
</dbReference>
<feature type="domain" description="At1g61320/AtMIF1 LRR" evidence="1">
    <location>
        <begin position="70"/>
        <end position="266"/>
    </location>
</feature>
<dbReference type="InterPro" id="IPR036047">
    <property type="entry name" value="F-box-like_dom_sf"/>
</dbReference>
<evidence type="ECO:0000313" key="3">
    <source>
        <dbReference type="RefSeq" id="XP_027767804.1"/>
    </source>
</evidence>
<dbReference type="InterPro" id="IPR053772">
    <property type="entry name" value="At1g61320/At1g61330-like"/>
</dbReference>
<dbReference type="Gene3D" id="3.80.10.10">
    <property type="entry name" value="Ribonuclease Inhibitor"/>
    <property type="match status" value="1"/>
</dbReference>
<proteinExistence type="predicted"/>
<reference evidence="3" key="2">
    <citation type="submission" date="2025-08" db="UniProtKB">
        <authorList>
            <consortium name="RefSeq"/>
        </authorList>
    </citation>
    <scope>IDENTIFICATION</scope>
</reference>
<dbReference type="InterPro" id="IPR032675">
    <property type="entry name" value="LRR_dom_sf"/>
</dbReference>
<gene>
    <name evidence="3" type="primary">LOC114074087</name>
</gene>
<dbReference type="InterPro" id="IPR055357">
    <property type="entry name" value="LRR_At1g61320_AtMIF1"/>
</dbReference>
<dbReference type="GeneID" id="114074087"/>
<dbReference type="PANTHER" id="PTHR34145:SF68">
    <property type="entry name" value="FBD DOMAIN-CONTAINING PROTEIN"/>
    <property type="match status" value="1"/>
</dbReference>
<dbReference type="PANTHER" id="PTHR34145">
    <property type="entry name" value="OS02G0105600 PROTEIN"/>
    <property type="match status" value="1"/>
</dbReference>
<dbReference type="Pfam" id="PF23622">
    <property type="entry name" value="LRR_At1g61320_AtMIF1"/>
    <property type="match status" value="1"/>
</dbReference>
<name>A0ABM1UWD6_SOLPN</name>
<accession>A0ABM1UWD6</accession>